<keyword evidence="2" id="KW-1185">Reference proteome</keyword>
<gene>
    <name evidence="1" type="ORF">QBC34DRAFT_258385</name>
</gene>
<organism evidence="1 2">
    <name type="scientific">Podospora aff. communis PSN243</name>
    <dbReference type="NCBI Taxonomy" id="3040156"/>
    <lineage>
        <taxon>Eukaryota</taxon>
        <taxon>Fungi</taxon>
        <taxon>Dikarya</taxon>
        <taxon>Ascomycota</taxon>
        <taxon>Pezizomycotina</taxon>
        <taxon>Sordariomycetes</taxon>
        <taxon>Sordariomycetidae</taxon>
        <taxon>Sordariales</taxon>
        <taxon>Podosporaceae</taxon>
        <taxon>Podospora</taxon>
    </lineage>
</organism>
<dbReference type="Proteomes" id="UP001321760">
    <property type="component" value="Unassembled WGS sequence"/>
</dbReference>
<reference evidence="1" key="2">
    <citation type="submission" date="2023-05" db="EMBL/GenBank/DDBJ databases">
        <authorList>
            <consortium name="Lawrence Berkeley National Laboratory"/>
            <person name="Steindorff A."/>
            <person name="Hensen N."/>
            <person name="Bonometti L."/>
            <person name="Westerberg I."/>
            <person name="Brannstrom I.O."/>
            <person name="Guillou S."/>
            <person name="Cros-Aarteil S."/>
            <person name="Calhoun S."/>
            <person name="Haridas S."/>
            <person name="Kuo A."/>
            <person name="Mondo S."/>
            <person name="Pangilinan J."/>
            <person name="Riley R."/>
            <person name="Labutti K."/>
            <person name="Andreopoulos B."/>
            <person name="Lipzen A."/>
            <person name="Chen C."/>
            <person name="Yanf M."/>
            <person name="Daum C."/>
            <person name="Ng V."/>
            <person name="Clum A."/>
            <person name="Ohm R."/>
            <person name="Martin F."/>
            <person name="Silar P."/>
            <person name="Natvig D."/>
            <person name="Lalanne C."/>
            <person name="Gautier V."/>
            <person name="Ament-Velasquez S.L."/>
            <person name="Kruys A."/>
            <person name="Hutchinson M.I."/>
            <person name="Powell A.J."/>
            <person name="Barry K."/>
            <person name="Miller A.N."/>
            <person name="Grigoriev I.V."/>
            <person name="Debuchy R."/>
            <person name="Gladieux P."/>
            <person name="Thoren M.H."/>
            <person name="Johannesson H."/>
        </authorList>
    </citation>
    <scope>NUCLEOTIDE SEQUENCE</scope>
    <source>
        <strain evidence="1">PSN243</strain>
    </source>
</reference>
<sequence>MTLIAPLTTTFTPPPHCTSSAGLHISEWKPSPAQGLWYAVGPLQSPPHFPCFPPSYNPTTQNYYSPGLCPSGYTPACTSRNTIASLTETIYTCCPTAQGFTFSCISDAPFSWMSTLACDVWLYGEGGTGMMTFEGVTFVDLEGRTKVTRTERSEVGIGAHGVEVRFQAGDF</sequence>
<proteinExistence type="predicted"/>
<evidence type="ECO:0000313" key="1">
    <source>
        <dbReference type="EMBL" id="KAK4443365.1"/>
    </source>
</evidence>
<reference evidence="1" key="1">
    <citation type="journal article" date="2023" name="Mol. Phylogenet. Evol.">
        <title>Genome-scale phylogeny and comparative genomics of the fungal order Sordariales.</title>
        <authorList>
            <person name="Hensen N."/>
            <person name="Bonometti L."/>
            <person name="Westerberg I."/>
            <person name="Brannstrom I.O."/>
            <person name="Guillou S."/>
            <person name="Cros-Aarteil S."/>
            <person name="Calhoun S."/>
            <person name="Haridas S."/>
            <person name="Kuo A."/>
            <person name="Mondo S."/>
            <person name="Pangilinan J."/>
            <person name="Riley R."/>
            <person name="LaButti K."/>
            <person name="Andreopoulos B."/>
            <person name="Lipzen A."/>
            <person name="Chen C."/>
            <person name="Yan M."/>
            <person name="Daum C."/>
            <person name="Ng V."/>
            <person name="Clum A."/>
            <person name="Steindorff A."/>
            <person name="Ohm R.A."/>
            <person name="Martin F."/>
            <person name="Silar P."/>
            <person name="Natvig D.O."/>
            <person name="Lalanne C."/>
            <person name="Gautier V."/>
            <person name="Ament-Velasquez S.L."/>
            <person name="Kruys A."/>
            <person name="Hutchinson M.I."/>
            <person name="Powell A.J."/>
            <person name="Barry K."/>
            <person name="Miller A.N."/>
            <person name="Grigoriev I.V."/>
            <person name="Debuchy R."/>
            <person name="Gladieux P."/>
            <person name="Hiltunen Thoren M."/>
            <person name="Johannesson H."/>
        </authorList>
    </citation>
    <scope>NUCLEOTIDE SEQUENCE</scope>
    <source>
        <strain evidence="1">PSN243</strain>
    </source>
</reference>
<accession>A0AAV9G4Y8</accession>
<protein>
    <submittedName>
        <fullName evidence="1">Gag poly protein</fullName>
    </submittedName>
</protein>
<evidence type="ECO:0000313" key="2">
    <source>
        <dbReference type="Proteomes" id="UP001321760"/>
    </source>
</evidence>
<feature type="non-terminal residue" evidence="1">
    <location>
        <position position="171"/>
    </location>
</feature>
<name>A0AAV9G4Y8_9PEZI</name>
<dbReference type="AlphaFoldDB" id="A0AAV9G4Y8"/>
<dbReference type="EMBL" id="MU865994">
    <property type="protein sequence ID" value="KAK4443365.1"/>
    <property type="molecule type" value="Genomic_DNA"/>
</dbReference>
<comment type="caution">
    <text evidence="1">The sequence shown here is derived from an EMBL/GenBank/DDBJ whole genome shotgun (WGS) entry which is preliminary data.</text>
</comment>